<dbReference type="InterPro" id="IPR032466">
    <property type="entry name" value="Metal_Hydrolase"/>
</dbReference>
<feature type="region of interest" description="Disordered" evidence="9">
    <location>
        <begin position="725"/>
        <end position="791"/>
    </location>
</feature>
<comment type="subcellular location">
    <subcellularLocation>
        <location evidence="2">Secreted</location>
    </subcellularLocation>
</comment>
<comment type="catalytic activity">
    <reaction evidence="8">
        <text>adenosine + H2O + H(+) = inosine + NH4(+)</text>
        <dbReference type="Rhea" id="RHEA:24408"/>
        <dbReference type="ChEBI" id="CHEBI:15377"/>
        <dbReference type="ChEBI" id="CHEBI:15378"/>
        <dbReference type="ChEBI" id="CHEBI:16335"/>
        <dbReference type="ChEBI" id="CHEBI:17596"/>
        <dbReference type="ChEBI" id="CHEBI:28938"/>
        <dbReference type="EC" id="3.5.4.4"/>
    </reaction>
</comment>
<evidence type="ECO:0000256" key="5">
    <source>
        <dbReference type="ARBA" id="ARBA00022723"/>
    </source>
</evidence>
<feature type="compositionally biased region" description="Low complexity" evidence="9">
    <location>
        <begin position="477"/>
        <end position="486"/>
    </location>
</feature>
<evidence type="ECO:0000256" key="1">
    <source>
        <dbReference type="ARBA" id="ARBA00001947"/>
    </source>
</evidence>
<accession>A0ABR3FDH0</accession>
<comment type="cofactor">
    <cofactor evidence="1">
        <name>Zn(2+)</name>
        <dbReference type="ChEBI" id="CHEBI:29105"/>
    </cofactor>
</comment>
<feature type="compositionally biased region" description="Low complexity" evidence="9">
    <location>
        <begin position="575"/>
        <end position="590"/>
    </location>
</feature>
<feature type="region of interest" description="Disordered" evidence="9">
    <location>
        <begin position="1021"/>
        <end position="1042"/>
    </location>
</feature>
<keyword evidence="5" id="KW-0479">Metal-binding</keyword>
<feature type="compositionally biased region" description="Pro residues" evidence="9">
    <location>
        <begin position="313"/>
        <end position="328"/>
    </location>
</feature>
<evidence type="ECO:0000313" key="11">
    <source>
        <dbReference type="EMBL" id="KAL0573369.1"/>
    </source>
</evidence>
<feature type="region of interest" description="Disordered" evidence="9">
    <location>
        <begin position="37"/>
        <end position="106"/>
    </location>
</feature>
<keyword evidence="12" id="KW-1185">Reference proteome</keyword>
<gene>
    <name evidence="11" type="ORF">V5O48_008588</name>
</gene>
<evidence type="ECO:0000256" key="8">
    <source>
        <dbReference type="ARBA" id="ARBA00047764"/>
    </source>
</evidence>
<sequence>MDTDDDSPIRVQVTPSQTAYFAGEPFSVIITFTNTRSASATATPGPSRLGHKRAAHSISSAPIARPPTSPAGQPRTPTTSHTFARDKEREKEGNFKPSNVQRKRLIGKDIGREAALPTGKDVLPDLIEQRRKRLLAKSLSLTITPGELEAELGAGFLRQAQQAQSQVQNDPQSPSSPSPLSRSEILALSSNHPHARKPSVLDGQTPLPLCSTTTAPGTPGKSPLSTSTSAPAAVGAGPIPATTPITPTFTPMAARNSSDSVPPSPSTTSASTSTFSLALDPIEEMSPNTPSAPSPYTPTSPYPQYALYPAYPYPSAPSTPNPTMPPPSVSVQSPSPQKQPERAVNGTKTLGSFSDVGLGLPSGSGLRGRPAPLDWKKPEKERKPNEESILYSYVQLKGSVVISSPNSSSSLKRLRSTLLRGSVSAIGGGSMDITSSLSGNSLSGLGSPSLGGLRSGQRHQRSPSLAGLVLTGFGFGSSSSPTPSVSAPQLNDLPKGPTPIDSLPRHRRSVSARPELKPASSSTWLWGGSTTPTTAVGSYGVFPEEEGPSAVSVRNRATSATGFPSSNPGGPSPSTPSSSSFSRMFGTSSPDDPPLSPLAPRQVNSSSRWGDQEQDMDPETPLPTFEVQPAMLNVDGVLGPGESQSFKYTLNLPSNLPPTFRGHHLLFSYELVVGICRGVGGGGSGSVSKVMKVPIRIYNNVTVGRPPTPYDLLWPAAKRRQQLQIKGHRRGGAPIPVKSAAEDGGKVEEIKKEKSVAKVNGVEGNQAEKPENDAPRERLKVKQPKDRESETQLKEYASKLMSGGILDEVEDTETGPKRVKCGEAVEILTRVQKKVSYDVNKDGVKVAILTFSKSAFRLGETVLGVVEVNERQSRARVLKLSAYLETSEILPPSLLPSTNATPIKRVHASHHCSFVLGSLRTTFSLDIPSDASPAFQVFVDPSSAETPSHPYLNEQDSPTVSRPPSTNTTKPGGLEWRVRLSLLVALSSDSAETGTEGVRIKSLVRDGERGEWGSGWVVSPRGSAVLQKPPKPKSPPPSIASGGGGFVRSWTSFFLGDDSQSETESLSVSSFDDAEDVGYDGIKPDRHGGVGTGVDFSGCGRGGEAEWEEVKTEMVDSNNNMAASATQLEQYNTQRAELIRSDRALRRDHEVTNLSPTEIEADQVIRRIRIAEADSIWSLDYSTIPHPFPGMEFLTGREIIVKTKLFEILSKMPKGGLLHAHLDGTVNVSVLLKLALKQPAIHVRAPKSLTTQNVNAVLPEFCALPEAEYPKNALGLTETSYQPSTWVPIRVAREQFHPELGGPEGFDRWVTRALTINPSEAYGTHNTSRKIWLKFGSTFLVGSGLVRYAPILEEYIKEFFLTSVEDGVSYVEPRINFMYKNIIAADGSLVPQRELVAIFDRIIGEVKEELKRRGREGEFIGARIIYSTVRFCSNEELEWYLRDCISLKKEFPHLIAGFDLVGHEDELHPLIYYAETLLRFPEMQKEAGVNIPFIFHAGETLGDGTVADMNLYDAILMGTKRIGHGFSLVKHPKLMEICKERDIAVEVCPISNEILRLTSSMCTHPLPVLLNNGIHVALCSDDPSVFGNMGLTYDFFQVLVASELTGLIQLGEMAKDSIKYSTLESAAKEEALRLWQKQWHKFVEYVVEVGKSYPAN</sequence>
<feature type="compositionally biased region" description="Basic and acidic residues" evidence="9">
    <location>
        <begin position="740"/>
        <end position="756"/>
    </location>
</feature>
<name>A0ABR3FDH0_9AGAR</name>
<dbReference type="Pfam" id="PF08737">
    <property type="entry name" value="Rgp1"/>
    <property type="match status" value="1"/>
</dbReference>
<organism evidence="11 12">
    <name type="scientific">Marasmius crinis-equi</name>
    <dbReference type="NCBI Taxonomy" id="585013"/>
    <lineage>
        <taxon>Eukaryota</taxon>
        <taxon>Fungi</taxon>
        <taxon>Dikarya</taxon>
        <taxon>Basidiomycota</taxon>
        <taxon>Agaricomycotina</taxon>
        <taxon>Agaricomycetes</taxon>
        <taxon>Agaricomycetidae</taxon>
        <taxon>Agaricales</taxon>
        <taxon>Marasmiineae</taxon>
        <taxon>Marasmiaceae</taxon>
        <taxon>Marasmius</taxon>
    </lineage>
</organism>
<keyword evidence="4" id="KW-0964">Secreted</keyword>
<reference evidence="11 12" key="1">
    <citation type="submission" date="2024-02" db="EMBL/GenBank/DDBJ databases">
        <title>A draft genome for the cacao thread blight pathogen Marasmius crinis-equi.</title>
        <authorList>
            <person name="Cohen S.P."/>
            <person name="Baruah I.K."/>
            <person name="Amoako-Attah I."/>
            <person name="Bukari Y."/>
            <person name="Meinhardt L.W."/>
            <person name="Bailey B.A."/>
        </authorList>
    </citation>
    <scope>NUCLEOTIDE SEQUENCE [LARGE SCALE GENOMIC DNA]</scope>
    <source>
        <strain evidence="11 12">GH-76</strain>
    </source>
</reference>
<feature type="region of interest" description="Disordered" evidence="9">
    <location>
        <begin position="558"/>
        <end position="624"/>
    </location>
</feature>
<dbReference type="SUPFAM" id="SSF51556">
    <property type="entry name" value="Metallo-dependent hydrolases"/>
    <property type="match status" value="1"/>
</dbReference>
<dbReference type="NCBIfam" id="TIGR01431">
    <property type="entry name" value="adm_rel"/>
    <property type="match status" value="1"/>
</dbReference>
<feature type="compositionally biased region" description="Low complexity" evidence="9">
    <location>
        <begin position="222"/>
        <end position="273"/>
    </location>
</feature>
<evidence type="ECO:0000256" key="3">
    <source>
        <dbReference type="ARBA" id="ARBA00006083"/>
    </source>
</evidence>
<dbReference type="PANTHER" id="PTHR11409">
    <property type="entry name" value="ADENOSINE DEAMINASE"/>
    <property type="match status" value="1"/>
</dbReference>
<proteinExistence type="inferred from homology"/>
<dbReference type="InterPro" id="IPR014848">
    <property type="entry name" value="Rgp1"/>
</dbReference>
<evidence type="ECO:0000256" key="4">
    <source>
        <dbReference type="ARBA" id="ARBA00022525"/>
    </source>
</evidence>
<comment type="similarity">
    <text evidence="3">Belongs to the metallo-dependent hydrolases superfamily. Adenosine and AMP deaminases family. ADGF subfamily.</text>
</comment>
<feature type="region of interest" description="Disordered" evidence="9">
    <location>
        <begin position="946"/>
        <end position="972"/>
    </location>
</feature>
<evidence type="ECO:0000256" key="6">
    <source>
        <dbReference type="ARBA" id="ARBA00022729"/>
    </source>
</evidence>
<feature type="compositionally biased region" description="Basic and acidic residues" evidence="9">
    <location>
        <begin position="83"/>
        <end position="94"/>
    </location>
</feature>
<dbReference type="Gene3D" id="3.20.20.140">
    <property type="entry name" value="Metal-dependent hydrolases"/>
    <property type="match status" value="1"/>
</dbReference>
<dbReference type="Proteomes" id="UP001465976">
    <property type="component" value="Unassembled WGS sequence"/>
</dbReference>
<feature type="compositionally biased region" description="Polar residues" evidence="9">
    <location>
        <begin position="954"/>
        <end position="970"/>
    </location>
</feature>
<feature type="compositionally biased region" description="Basic and acidic residues" evidence="9">
    <location>
        <begin position="374"/>
        <end position="384"/>
    </location>
</feature>
<feature type="region of interest" description="Disordered" evidence="9">
    <location>
        <begin position="477"/>
        <end position="530"/>
    </location>
</feature>
<evidence type="ECO:0000313" key="12">
    <source>
        <dbReference type="Proteomes" id="UP001465976"/>
    </source>
</evidence>
<dbReference type="Pfam" id="PF00962">
    <property type="entry name" value="A_deaminase"/>
    <property type="match status" value="1"/>
</dbReference>
<dbReference type="PANTHER" id="PTHR11409:SF39">
    <property type="entry name" value="ADENOSINE DEAMINASE 2"/>
    <property type="match status" value="1"/>
</dbReference>
<dbReference type="InterPro" id="IPR006330">
    <property type="entry name" value="Ado/ade_deaminase"/>
</dbReference>
<dbReference type="InterPro" id="IPR001365">
    <property type="entry name" value="A_deaminase_dom"/>
</dbReference>
<feature type="compositionally biased region" description="Low complexity" evidence="9">
    <location>
        <begin position="160"/>
        <end position="183"/>
    </location>
</feature>
<evidence type="ECO:0000259" key="10">
    <source>
        <dbReference type="Pfam" id="PF00962"/>
    </source>
</evidence>
<feature type="compositionally biased region" description="Basic and acidic residues" evidence="9">
    <location>
        <begin position="766"/>
        <end position="791"/>
    </location>
</feature>
<keyword evidence="7" id="KW-0378">Hydrolase</keyword>
<comment type="caution">
    <text evidence="11">The sequence shown here is derived from an EMBL/GenBank/DDBJ whole genome shotgun (WGS) entry which is preliminary data.</text>
</comment>
<evidence type="ECO:0000256" key="9">
    <source>
        <dbReference type="SAM" id="MobiDB-lite"/>
    </source>
</evidence>
<feature type="compositionally biased region" description="Low complexity" evidence="9">
    <location>
        <begin position="520"/>
        <end position="530"/>
    </location>
</feature>
<protein>
    <recommendedName>
        <fullName evidence="10">Adenosine deaminase domain-containing protein</fullName>
    </recommendedName>
</protein>
<dbReference type="InterPro" id="IPR006331">
    <property type="entry name" value="ADGF"/>
</dbReference>
<dbReference type="EMBL" id="JBAHYK010000512">
    <property type="protein sequence ID" value="KAL0573369.1"/>
    <property type="molecule type" value="Genomic_DNA"/>
</dbReference>
<keyword evidence="6" id="KW-0732">Signal</keyword>
<evidence type="ECO:0000256" key="7">
    <source>
        <dbReference type="ARBA" id="ARBA00022801"/>
    </source>
</evidence>
<feature type="domain" description="Adenosine deaminase" evidence="10">
    <location>
        <begin position="1332"/>
        <end position="1630"/>
    </location>
</feature>
<feature type="compositionally biased region" description="Low complexity" evidence="9">
    <location>
        <begin position="329"/>
        <end position="338"/>
    </location>
</feature>
<feature type="region of interest" description="Disordered" evidence="9">
    <location>
        <begin position="313"/>
        <end position="384"/>
    </location>
</feature>
<feature type="region of interest" description="Disordered" evidence="9">
    <location>
        <begin position="160"/>
        <end position="273"/>
    </location>
</feature>
<evidence type="ECO:0000256" key="2">
    <source>
        <dbReference type="ARBA" id="ARBA00004613"/>
    </source>
</evidence>